<accession>A0A8T7M5U7</accession>
<dbReference type="Proteomes" id="UP000521676">
    <property type="component" value="Unassembled WGS sequence"/>
</dbReference>
<feature type="compositionally biased region" description="Polar residues" evidence="1">
    <location>
        <begin position="111"/>
        <end position="127"/>
    </location>
</feature>
<feature type="compositionally biased region" description="Polar residues" evidence="1">
    <location>
        <begin position="252"/>
        <end position="264"/>
    </location>
</feature>
<evidence type="ECO:0000256" key="1">
    <source>
        <dbReference type="SAM" id="MobiDB-lite"/>
    </source>
</evidence>
<feature type="region of interest" description="Disordered" evidence="1">
    <location>
        <begin position="107"/>
        <end position="133"/>
    </location>
</feature>
<evidence type="ECO:0000313" key="4">
    <source>
        <dbReference type="Proteomes" id="UP000521676"/>
    </source>
</evidence>
<dbReference type="Proteomes" id="UP001431572">
    <property type="component" value="Chromosome 2"/>
</dbReference>
<name>A0A8T7M5U7_9CHLR</name>
<dbReference type="RefSeq" id="WP_341471217.1">
    <property type="nucleotide sequence ID" value="NZ_CP128400.1"/>
</dbReference>
<dbReference type="EMBL" id="CP128400">
    <property type="protein sequence ID" value="WJW69328.1"/>
    <property type="molecule type" value="Genomic_DNA"/>
</dbReference>
<dbReference type="Pfam" id="PF13730">
    <property type="entry name" value="HTH_36"/>
    <property type="match status" value="1"/>
</dbReference>
<organism evidence="2 4">
    <name type="scientific">Candidatus Chlorohelix allophototropha</name>
    <dbReference type="NCBI Taxonomy" id="3003348"/>
    <lineage>
        <taxon>Bacteria</taxon>
        <taxon>Bacillati</taxon>
        <taxon>Chloroflexota</taxon>
        <taxon>Chloroflexia</taxon>
        <taxon>Candidatus Chloroheliales</taxon>
        <taxon>Candidatus Chloroheliaceae</taxon>
        <taxon>Candidatus Chlorohelix</taxon>
    </lineage>
</organism>
<protein>
    <submittedName>
        <fullName evidence="2">Helix-turn-helix domain-containing protein</fullName>
    </submittedName>
</protein>
<dbReference type="Gene3D" id="1.10.10.10">
    <property type="entry name" value="Winged helix-like DNA-binding domain superfamily/Winged helix DNA-binding domain"/>
    <property type="match status" value="1"/>
</dbReference>
<dbReference type="EMBL" id="JACATZ010000003">
    <property type="protein sequence ID" value="NWJ47416.1"/>
    <property type="molecule type" value="Genomic_DNA"/>
</dbReference>
<evidence type="ECO:0000313" key="3">
    <source>
        <dbReference type="EMBL" id="WJW69328.1"/>
    </source>
</evidence>
<evidence type="ECO:0000313" key="5">
    <source>
        <dbReference type="Proteomes" id="UP001431572"/>
    </source>
</evidence>
<reference evidence="2 4" key="1">
    <citation type="submission" date="2020-06" db="EMBL/GenBank/DDBJ databases">
        <title>Anoxygenic phototrophic Chloroflexota member uses a Type I reaction center.</title>
        <authorList>
            <person name="Tsuji J.M."/>
            <person name="Shaw N.A."/>
            <person name="Nagashima S."/>
            <person name="Venkiteswaran J."/>
            <person name="Schiff S.L."/>
            <person name="Hanada S."/>
            <person name="Tank M."/>
            <person name="Neufeld J.D."/>
        </authorList>
    </citation>
    <scope>NUCLEOTIDE SEQUENCE [LARGE SCALE GENOMIC DNA]</scope>
    <source>
        <strain evidence="2">L227-S17</strain>
    </source>
</reference>
<proteinExistence type="predicted"/>
<dbReference type="AlphaFoldDB" id="A0A8T7M5U7"/>
<keyword evidence="5" id="KW-1185">Reference proteome</keyword>
<gene>
    <name evidence="2" type="ORF">HXX08_16275</name>
    <name evidence="3" type="ORF">OZ401_002936</name>
</gene>
<reference evidence="3" key="2">
    <citation type="journal article" date="2024" name="Nature">
        <title>Anoxygenic phototroph of the Chloroflexota uses a type I reaction centre.</title>
        <authorList>
            <person name="Tsuji J.M."/>
            <person name="Shaw N.A."/>
            <person name="Nagashima S."/>
            <person name="Venkiteswaran J.J."/>
            <person name="Schiff S.L."/>
            <person name="Watanabe T."/>
            <person name="Fukui M."/>
            <person name="Hanada S."/>
            <person name="Tank M."/>
            <person name="Neufeld J.D."/>
        </authorList>
    </citation>
    <scope>NUCLEOTIDE SEQUENCE</scope>
    <source>
        <strain evidence="3">L227-S17</strain>
    </source>
</reference>
<dbReference type="InterPro" id="IPR036388">
    <property type="entry name" value="WH-like_DNA-bd_sf"/>
</dbReference>
<evidence type="ECO:0000313" key="2">
    <source>
        <dbReference type="EMBL" id="NWJ47416.1"/>
    </source>
</evidence>
<sequence length="294" mass="32812">MPSTQLSSTHSEQFSYSLHESEQFVQVPLDVLKADISPAALKLYMVMLSFARQSVSCWASHRRLAEEMGLQPRRVIDLIKELEAAALISVESRAREGQTNIYRLQRRASKPKTTQSYAKSCEGTTQGKTHDSLQDSASNIHESKLHELNTTTPVALDVTDKKIDHSSEISVDSENQSQREICSLLLQCGITTHSAKKLAKIAFQNKRSAKEIEELIQTVRGNERVESIPAYVSRLVEINCLNLGAFNRANTHLSPNRNSSSGLHSGNIKHEKPTDFSKYAPGGKYWYLVASRAN</sequence>
<feature type="region of interest" description="Disordered" evidence="1">
    <location>
        <begin position="252"/>
        <end position="275"/>
    </location>
</feature>